<dbReference type="EnsemblBacteria" id="CAD74655">
    <property type="protein sequence ID" value="CAD74655"/>
    <property type="gene ID" value="RB6185"/>
</dbReference>
<dbReference type="Pfam" id="PF13646">
    <property type="entry name" value="HEAT_2"/>
    <property type="match status" value="1"/>
</dbReference>
<evidence type="ECO:0000313" key="7">
    <source>
        <dbReference type="Proteomes" id="UP000001025"/>
    </source>
</evidence>
<dbReference type="AlphaFoldDB" id="Q7UQP5"/>
<evidence type="ECO:0000256" key="1">
    <source>
        <dbReference type="ARBA" id="ARBA00022617"/>
    </source>
</evidence>
<evidence type="ECO:0000313" key="6">
    <source>
        <dbReference type="EMBL" id="CAD74655.1"/>
    </source>
</evidence>
<dbReference type="Gene3D" id="2.120.10.30">
    <property type="entry name" value="TolB, C-terminal domain"/>
    <property type="match status" value="1"/>
</dbReference>
<dbReference type="HOGENOM" id="CLU_004500_1_0_0"/>
<dbReference type="SUPFAM" id="SSF50952">
    <property type="entry name" value="Soluble quinoprotein glucose dehydrogenase"/>
    <property type="match status" value="1"/>
</dbReference>
<dbReference type="EMBL" id="BX294143">
    <property type="protein sequence ID" value="CAD74655.1"/>
    <property type="molecule type" value="Genomic_DNA"/>
</dbReference>
<dbReference type="InterPro" id="IPR011042">
    <property type="entry name" value="6-blade_b-propeller_TolB-like"/>
</dbReference>
<protein>
    <submittedName>
        <fullName evidence="6">Similar to L-sorbosone dehydrogenase</fullName>
    </submittedName>
</protein>
<dbReference type="PROSITE" id="PS51007">
    <property type="entry name" value="CYTC"/>
    <property type="match status" value="1"/>
</dbReference>
<dbReference type="InterPro" id="IPR011041">
    <property type="entry name" value="Quinoprot_gluc/sorb_DH_b-prop"/>
</dbReference>
<organism evidence="6 7">
    <name type="scientific">Rhodopirellula baltica (strain DSM 10527 / NCIMB 13988 / SH1)</name>
    <dbReference type="NCBI Taxonomy" id="243090"/>
    <lineage>
        <taxon>Bacteria</taxon>
        <taxon>Pseudomonadati</taxon>
        <taxon>Planctomycetota</taxon>
        <taxon>Planctomycetia</taxon>
        <taxon>Pirellulales</taxon>
        <taxon>Pirellulaceae</taxon>
        <taxon>Rhodopirellula</taxon>
    </lineage>
</organism>
<dbReference type="Gene3D" id="1.10.760.10">
    <property type="entry name" value="Cytochrome c-like domain"/>
    <property type="match status" value="1"/>
</dbReference>
<feature type="domain" description="Cytochrome c" evidence="5">
    <location>
        <begin position="929"/>
        <end position="1062"/>
    </location>
</feature>
<evidence type="ECO:0000259" key="5">
    <source>
        <dbReference type="PROSITE" id="PS51007"/>
    </source>
</evidence>
<dbReference type="InterPro" id="IPR011989">
    <property type="entry name" value="ARM-like"/>
</dbReference>
<gene>
    <name evidence="6" type="ordered locus">RB6185</name>
</gene>
<dbReference type="SUPFAM" id="SSF48371">
    <property type="entry name" value="ARM repeat"/>
    <property type="match status" value="1"/>
</dbReference>
<dbReference type="InterPro" id="IPR009056">
    <property type="entry name" value="Cyt_c-like_dom"/>
</dbReference>
<dbReference type="InterPro" id="IPR013427">
    <property type="entry name" value="Haem-bd_dom_put"/>
</dbReference>
<evidence type="ECO:0000256" key="4">
    <source>
        <dbReference type="PROSITE-ProRule" id="PRU00433"/>
    </source>
</evidence>
<accession>Q7UQP5</accession>
<dbReference type="Pfam" id="PF00034">
    <property type="entry name" value="Cytochrom_C"/>
    <property type="match status" value="1"/>
</dbReference>
<dbReference type="eggNOG" id="COG3474">
    <property type="taxonomic scope" value="Bacteria"/>
</dbReference>
<dbReference type="Proteomes" id="UP000001025">
    <property type="component" value="Chromosome"/>
</dbReference>
<dbReference type="GO" id="GO:0020037">
    <property type="term" value="F:heme binding"/>
    <property type="evidence" value="ECO:0007669"/>
    <property type="project" value="InterPro"/>
</dbReference>
<keyword evidence="7" id="KW-1185">Reference proteome</keyword>
<keyword evidence="3 4" id="KW-0408">Iron</keyword>
<dbReference type="PANTHER" id="PTHR33546">
    <property type="entry name" value="LARGE, MULTIFUNCTIONAL SECRETED PROTEIN-RELATED"/>
    <property type="match status" value="1"/>
</dbReference>
<proteinExistence type="predicted"/>
<keyword evidence="1 4" id="KW-0349">Heme</keyword>
<dbReference type="KEGG" id="rba:RB6185"/>
<dbReference type="PATRIC" id="fig|243090.15.peg.2983"/>
<dbReference type="PANTHER" id="PTHR33546:SF1">
    <property type="entry name" value="LARGE, MULTIFUNCTIONAL SECRETED PROTEIN"/>
    <property type="match status" value="1"/>
</dbReference>
<dbReference type="Pfam" id="PF23500">
    <property type="entry name" value="DUF7133"/>
    <property type="match status" value="1"/>
</dbReference>
<dbReference type="GO" id="GO:0046872">
    <property type="term" value="F:metal ion binding"/>
    <property type="evidence" value="ECO:0007669"/>
    <property type="project" value="UniProtKB-KW"/>
</dbReference>
<dbReference type="InParanoid" id="Q7UQP5"/>
<dbReference type="eggNOG" id="COG1413">
    <property type="taxonomic scope" value="Bacteria"/>
</dbReference>
<reference evidence="6 7" key="1">
    <citation type="journal article" date="2003" name="Proc. Natl. Acad. Sci. U.S.A.">
        <title>Complete genome sequence of the marine planctomycete Pirellula sp. strain 1.</title>
        <authorList>
            <person name="Gloeckner F.O."/>
            <person name="Kube M."/>
            <person name="Bauer M."/>
            <person name="Teeling H."/>
            <person name="Lombardot T."/>
            <person name="Ludwig W."/>
            <person name="Gade D."/>
            <person name="Beck A."/>
            <person name="Borzym K."/>
            <person name="Heitmann K."/>
            <person name="Rabus R."/>
            <person name="Schlesner H."/>
            <person name="Amann R."/>
            <person name="Reinhardt R."/>
        </authorList>
    </citation>
    <scope>NUCLEOTIDE SEQUENCE [LARGE SCALE GENOMIC DNA]</scope>
    <source>
        <strain evidence="7">DSM 10527 / NCIMB 13988 / SH1</strain>
    </source>
</reference>
<dbReference type="InterPro" id="IPR016024">
    <property type="entry name" value="ARM-type_fold"/>
</dbReference>
<name>Q7UQP5_RHOBA</name>
<evidence type="ECO:0000256" key="2">
    <source>
        <dbReference type="ARBA" id="ARBA00022723"/>
    </source>
</evidence>
<dbReference type="Gene3D" id="1.25.10.10">
    <property type="entry name" value="Leucine-rich Repeat Variant"/>
    <property type="match status" value="1"/>
</dbReference>
<evidence type="ECO:0000256" key="3">
    <source>
        <dbReference type="ARBA" id="ARBA00023004"/>
    </source>
</evidence>
<dbReference type="GO" id="GO:0009055">
    <property type="term" value="F:electron transfer activity"/>
    <property type="evidence" value="ECO:0007669"/>
    <property type="project" value="InterPro"/>
</dbReference>
<dbReference type="STRING" id="243090.RB6185"/>
<dbReference type="eggNOG" id="COG2133">
    <property type="taxonomic scope" value="Bacteria"/>
</dbReference>
<sequence>MFGRVRIRHFDTPTSRSMPVSQQMRANPMRNQWLLVVALWSALGWGWANVAVPQDSPAGNEEVARVMREFEGRGDLGDDSDPASPPETIARLKVPDDLQVELVAGEPDVTQPIHISFDFKGRMWVVQYRQYPFPAGLKVVRYDQHLRAVFDSAPIAPPNHVAGADCVTVWEDTNGDGSYDTHQDFIEGLNIATSVAVSTSGIWVMNPPYLLFYPDADHDAKVDGDPTVHLSGFGLEDTHAVANSLRLGPDGWLYGANGSTTTASIHAPLSDHPDDATSFQGQCIWRYHPETHQFEIFAEGGGNTFGLEIEESGLTFSGTNHGNTRGMFYPQGSYGTKSWGKHGPLTNPHAYGFFNHMRSEGDRRRFTQALVVYQDNVLPQRYRDQSIAINPLQRCVISSELIEDTSTFRTRDFETTIQTDDRWFRPVAIAVGPDGAVYFADWYDTRLTHVDPRDNWHKTSGRVYRLTAKNPSRSSNAEELLPSRTRFDMTAMSDNQLLRLLAHPSRTIRFLALEVIVPRIEASGDLQASLGEILRDSKDERRLLALWALHRGNVLSDDALTKHLTASEPDPDLRRWAIRLLGDNASMTNDQQQALVELAKREADVHVRSQLASTAARLHAEPALPILREMMLRESDQGDLHLPLLIWWGLEAHCKQHADAVADLFADERLWRSRLVRQTILARLMQRLAAEGSNKSYLVAANLLAMAPDDDAKAILIRGFEEAFVGRKVELLPDALQEQLAIFRKARPGSDLPLRLRQGDVDAIKQALQLIEQAETPIRTKVELIETLGEIQTGDTVAVLRRRLQADRSDAVKAAALQALSRFSDERIGSWIASAYQSSMDDASNLRETAIRVLSSREQWASVLMDEIDAAKINVERVPADVVLQMQAFENAGLRERVASRWGTVRATPAEKQIRIAELQSVVRSSSQSNLENGKTMFTKHCGTCHRLFGEGGKVGPDLTGYERSNLDFLSLAIIDPSAAIREEFTNYRLLTADGQVLSGLLENQTPETVTMRTAEGNAVRVDRDDIESLQASPVSLMPENILDALSTEDVRDLLAYLQQPMQIPLTSDSIDAN</sequence>
<dbReference type="SUPFAM" id="SSF46626">
    <property type="entry name" value="Cytochrome c"/>
    <property type="match status" value="1"/>
</dbReference>
<keyword evidence="2 4" id="KW-0479">Metal-binding</keyword>
<dbReference type="OrthoDB" id="225269at2"/>
<dbReference type="InterPro" id="IPR036909">
    <property type="entry name" value="Cyt_c-like_dom_sf"/>
</dbReference>
<dbReference type="InterPro" id="IPR055557">
    <property type="entry name" value="DUF7133"/>
</dbReference>
<dbReference type="NCBIfam" id="TIGR02603">
    <property type="entry name" value="CxxCH_TIGR02603"/>
    <property type="match status" value="1"/>
</dbReference>